<evidence type="ECO:0000313" key="6">
    <source>
        <dbReference type="EMBL" id="KAI5442509.1"/>
    </source>
</evidence>
<reference evidence="6 7" key="1">
    <citation type="journal article" date="2022" name="Nat. Genet.">
        <title>Improved pea reference genome and pan-genome highlight genomic features and evolutionary characteristics.</title>
        <authorList>
            <person name="Yang T."/>
            <person name="Liu R."/>
            <person name="Luo Y."/>
            <person name="Hu S."/>
            <person name="Wang D."/>
            <person name="Wang C."/>
            <person name="Pandey M.K."/>
            <person name="Ge S."/>
            <person name="Xu Q."/>
            <person name="Li N."/>
            <person name="Li G."/>
            <person name="Huang Y."/>
            <person name="Saxena R.K."/>
            <person name="Ji Y."/>
            <person name="Li M."/>
            <person name="Yan X."/>
            <person name="He Y."/>
            <person name="Liu Y."/>
            <person name="Wang X."/>
            <person name="Xiang C."/>
            <person name="Varshney R.K."/>
            <person name="Ding H."/>
            <person name="Gao S."/>
            <person name="Zong X."/>
        </authorList>
    </citation>
    <scope>NUCLEOTIDE SEQUENCE [LARGE SCALE GENOMIC DNA]</scope>
    <source>
        <strain evidence="6 7">cv. Zhongwan 6</strain>
    </source>
</reference>
<keyword evidence="4" id="KW-0746">Sphingolipid metabolism</keyword>
<dbReference type="InterPro" id="IPR043129">
    <property type="entry name" value="ATPase_NBD"/>
</dbReference>
<dbReference type="Pfam" id="PF04734">
    <property type="entry name" value="Ceramidase_alk"/>
    <property type="match status" value="2"/>
</dbReference>
<dbReference type="GO" id="GO:0140662">
    <property type="term" value="F:ATP-dependent protein folding chaperone"/>
    <property type="evidence" value="ECO:0007669"/>
    <property type="project" value="InterPro"/>
</dbReference>
<evidence type="ECO:0000256" key="1">
    <source>
        <dbReference type="ARBA" id="ARBA00022741"/>
    </source>
</evidence>
<dbReference type="InterPro" id="IPR013126">
    <property type="entry name" value="Hsp_70_fam"/>
</dbReference>
<dbReference type="InterPro" id="IPR006823">
    <property type="entry name" value="Ceramidase_alk"/>
</dbReference>
<sequence length="461" mass="50347">MICSESMDDAGLQKAMDDAGLQKNQIDEIVLVGGSTRIPKEQQLVKDFFEGKEPNKGVNPVEAVDVANGHLNNNTNAKCLSCGSNSLHGVLFHSGYSIHSGQPLPGSVSNKIEGTMSKKITSDPYVSISVSNVVTGRTFVISNGENPAWTQHFYVPVMHNAAGVHFVSFDVLVDGIEKSIVQAHENLRPGSIFVNKGEILDVGVNRSPSGYLNNPAEERSKYRYNVDKEMSLLKFVDDEWGPVGSFNWFATHGTSMSRTNSLVSGDNKGVAARFMEDWFERKVSVRKDSPGFEDDSLPRRISNLIPSLNNNHHELLELAASFQSPPGRPATKSSSVARRVRGVLRQDNKPRFVSAFYQSNCGDVSPNVLGAFCTDTGLPCDFNHSTCGGKNELCYGKGPGYPDEFERASKKVKTCPAAMGFGLAAETTDGPGAFDFKQGDDQGNPFWKLVRNLLKMPDKEQ</sequence>
<dbReference type="SUPFAM" id="SSF49562">
    <property type="entry name" value="C2 domain (Calcium/lipid-binding domain, CaLB)"/>
    <property type="match status" value="1"/>
</dbReference>
<feature type="domain" description="Neutral/alkaline non-lysosomal ceramidase N-terminal" evidence="5">
    <location>
        <begin position="409"/>
        <end position="460"/>
    </location>
</feature>
<organism evidence="6 7">
    <name type="scientific">Pisum sativum</name>
    <name type="common">Garden pea</name>
    <name type="synonym">Lathyrus oleraceus</name>
    <dbReference type="NCBI Taxonomy" id="3888"/>
    <lineage>
        <taxon>Eukaryota</taxon>
        <taxon>Viridiplantae</taxon>
        <taxon>Streptophyta</taxon>
        <taxon>Embryophyta</taxon>
        <taxon>Tracheophyta</taxon>
        <taxon>Spermatophyta</taxon>
        <taxon>Magnoliopsida</taxon>
        <taxon>eudicotyledons</taxon>
        <taxon>Gunneridae</taxon>
        <taxon>Pentapetalae</taxon>
        <taxon>rosids</taxon>
        <taxon>fabids</taxon>
        <taxon>Fabales</taxon>
        <taxon>Fabaceae</taxon>
        <taxon>Papilionoideae</taxon>
        <taxon>50 kb inversion clade</taxon>
        <taxon>NPAAA clade</taxon>
        <taxon>Hologalegina</taxon>
        <taxon>IRL clade</taxon>
        <taxon>Fabeae</taxon>
        <taxon>Lathyrus</taxon>
    </lineage>
</organism>
<comment type="similarity">
    <text evidence="4">Belongs to the neutral ceramidase family.</text>
</comment>
<dbReference type="EMBL" id="JAMSHJ010000001">
    <property type="protein sequence ID" value="KAI5442509.1"/>
    <property type="molecule type" value="Genomic_DNA"/>
</dbReference>
<keyword evidence="1" id="KW-0547">Nucleotide-binding</keyword>
<keyword evidence="2" id="KW-0067">ATP-binding</keyword>
<dbReference type="GO" id="GO:0042759">
    <property type="term" value="P:long-chain fatty acid biosynthetic process"/>
    <property type="evidence" value="ECO:0007669"/>
    <property type="project" value="TreeGrafter"/>
</dbReference>
<dbReference type="GO" id="GO:0005576">
    <property type="term" value="C:extracellular region"/>
    <property type="evidence" value="ECO:0007669"/>
    <property type="project" value="TreeGrafter"/>
</dbReference>
<keyword evidence="4" id="KW-0378">Hydrolase</keyword>
<dbReference type="InterPro" id="IPR031329">
    <property type="entry name" value="NEUT/ALK_ceramidase_N"/>
</dbReference>
<dbReference type="GO" id="GO:0046514">
    <property type="term" value="P:ceramide catabolic process"/>
    <property type="evidence" value="ECO:0007669"/>
    <property type="project" value="InterPro"/>
</dbReference>
<dbReference type="GO" id="GO:0046872">
    <property type="term" value="F:metal ion binding"/>
    <property type="evidence" value="ECO:0007669"/>
    <property type="project" value="UniProtKB-KW"/>
</dbReference>
<dbReference type="GO" id="GO:0046512">
    <property type="term" value="P:sphingosine biosynthetic process"/>
    <property type="evidence" value="ECO:0007669"/>
    <property type="project" value="TreeGrafter"/>
</dbReference>
<dbReference type="Gene3D" id="3.30.420.40">
    <property type="match status" value="1"/>
</dbReference>
<feature type="domain" description="Neutral/alkaline non-lysosomal ceramidase N-terminal" evidence="5">
    <location>
        <begin position="158"/>
        <end position="408"/>
    </location>
</feature>
<name>A0A9D5BF74_PEA</name>
<accession>A0A9D5BF74</accession>
<dbReference type="Proteomes" id="UP001058974">
    <property type="component" value="Chromosome 1"/>
</dbReference>
<proteinExistence type="inferred from homology"/>
<evidence type="ECO:0000259" key="5">
    <source>
        <dbReference type="Pfam" id="PF04734"/>
    </source>
</evidence>
<evidence type="ECO:0000313" key="7">
    <source>
        <dbReference type="Proteomes" id="UP001058974"/>
    </source>
</evidence>
<protein>
    <recommendedName>
        <fullName evidence="4">Neutral ceramidase</fullName>
        <ecNumber evidence="4">3.5.1.23</ecNumber>
    </recommendedName>
</protein>
<keyword evidence="3" id="KW-0862">Zinc</keyword>
<dbReference type="GO" id="GO:0016020">
    <property type="term" value="C:membrane"/>
    <property type="evidence" value="ECO:0007669"/>
    <property type="project" value="GOC"/>
</dbReference>
<dbReference type="GO" id="GO:0005524">
    <property type="term" value="F:ATP binding"/>
    <property type="evidence" value="ECO:0007669"/>
    <property type="project" value="UniProtKB-KW"/>
</dbReference>
<dbReference type="Gene3D" id="2.60.40.150">
    <property type="entry name" value="C2 domain"/>
    <property type="match status" value="1"/>
</dbReference>
<evidence type="ECO:0000256" key="4">
    <source>
        <dbReference type="RuleBase" id="RU366019"/>
    </source>
</evidence>
<dbReference type="PANTHER" id="PTHR12670:SF1">
    <property type="entry name" value="NEUTRAL CERAMIDASE"/>
    <property type="match status" value="1"/>
</dbReference>
<comment type="caution">
    <text evidence="6">The sequence shown here is derived from an EMBL/GenBank/DDBJ whole genome shotgun (WGS) entry which is preliminary data.</text>
</comment>
<comment type="catalytic activity">
    <reaction evidence="4">
        <text>an N-acylsphing-4-enine + H2O = sphing-4-enine + a fatty acid</text>
        <dbReference type="Rhea" id="RHEA:20856"/>
        <dbReference type="ChEBI" id="CHEBI:15377"/>
        <dbReference type="ChEBI" id="CHEBI:28868"/>
        <dbReference type="ChEBI" id="CHEBI:52639"/>
        <dbReference type="ChEBI" id="CHEBI:57756"/>
        <dbReference type="EC" id="3.5.1.23"/>
    </reaction>
</comment>
<dbReference type="Gramene" id="Psat01G0153000-T1">
    <property type="protein sequence ID" value="KAI5442509.1"/>
    <property type="gene ID" value="KIW84_011530"/>
</dbReference>
<dbReference type="Pfam" id="PF00012">
    <property type="entry name" value="HSP70"/>
    <property type="match status" value="1"/>
</dbReference>
<feature type="binding site" evidence="3">
    <location>
        <position position="252"/>
    </location>
    <ligand>
        <name>Zn(2+)</name>
        <dbReference type="ChEBI" id="CHEBI:29105"/>
    </ligand>
</feature>
<dbReference type="PANTHER" id="PTHR12670">
    <property type="entry name" value="CERAMIDASE"/>
    <property type="match status" value="1"/>
</dbReference>
<keyword evidence="7" id="KW-1185">Reference proteome</keyword>
<gene>
    <name evidence="6" type="ORF">KIW84_011530</name>
</gene>
<evidence type="ECO:0000256" key="3">
    <source>
        <dbReference type="PIRSR" id="PIRSR606823-2"/>
    </source>
</evidence>
<dbReference type="EC" id="3.5.1.23" evidence="4"/>
<dbReference type="GO" id="GO:0017040">
    <property type="term" value="F:N-acylsphingosine amidohydrolase activity"/>
    <property type="evidence" value="ECO:0007669"/>
    <property type="project" value="UniProtKB-UniRule"/>
</dbReference>
<evidence type="ECO:0000256" key="2">
    <source>
        <dbReference type="ARBA" id="ARBA00022840"/>
    </source>
</evidence>
<dbReference type="SUPFAM" id="SSF53067">
    <property type="entry name" value="Actin-like ATPase domain"/>
    <property type="match status" value="1"/>
</dbReference>
<dbReference type="InterPro" id="IPR035892">
    <property type="entry name" value="C2_domain_sf"/>
</dbReference>
<keyword evidence="4" id="KW-0443">Lipid metabolism</keyword>
<keyword evidence="3" id="KW-0479">Metal-binding</keyword>
<dbReference type="AlphaFoldDB" id="A0A9D5BF74"/>
<comment type="cofactor">
    <cofactor evidence="3">
        <name>Zn(2+)</name>
        <dbReference type="ChEBI" id="CHEBI:29105"/>
    </cofactor>
    <text evidence="3">Binds 1 zinc ion per subunit.</text>
</comment>